<dbReference type="AlphaFoldDB" id="A0A2T2NSI3"/>
<gene>
    <name evidence="2" type="ORF">BS50DRAFT_573013</name>
</gene>
<keyword evidence="3" id="KW-1185">Reference proteome</keyword>
<evidence type="ECO:0000313" key="2">
    <source>
        <dbReference type="EMBL" id="PSN68038.1"/>
    </source>
</evidence>
<protein>
    <submittedName>
        <fullName evidence="2">Uncharacterized protein</fullName>
    </submittedName>
</protein>
<organism evidence="2 3">
    <name type="scientific">Corynespora cassiicola Philippines</name>
    <dbReference type="NCBI Taxonomy" id="1448308"/>
    <lineage>
        <taxon>Eukaryota</taxon>
        <taxon>Fungi</taxon>
        <taxon>Dikarya</taxon>
        <taxon>Ascomycota</taxon>
        <taxon>Pezizomycotina</taxon>
        <taxon>Dothideomycetes</taxon>
        <taxon>Pleosporomycetidae</taxon>
        <taxon>Pleosporales</taxon>
        <taxon>Corynesporascaceae</taxon>
        <taxon>Corynespora</taxon>
    </lineage>
</organism>
<sequence length="70" mass="7144">MPTVPTVPAPTRSQNMTAAPATPTSTSPGAGASPLLLKRNEYLHIPSAALPGARPLPLPLPPLCLLALLL</sequence>
<feature type="compositionally biased region" description="Low complexity" evidence="1">
    <location>
        <begin position="17"/>
        <end position="33"/>
    </location>
</feature>
<dbReference type="EMBL" id="KZ678134">
    <property type="protein sequence ID" value="PSN68038.1"/>
    <property type="molecule type" value="Genomic_DNA"/>
</dbReference>
<name>A0A2T2NSI3_CORCC</name>
<accession>A0A2T2NSI3</accession>
<evidence type="ECO:0000256" key="1">
    <source>
        <dbReference type="SAM" id="MobiDB-lite"/>
    </source>
</evidence>
<proteinExistence type="predicted"/>
<reference evidence="2 3" key="1">
    <citation type="journal article" date="2018" name="Front. Microbiol.">
        <title>Genome-Wide Analysis of Corynespora cassiicola Leaf Fall Disease Putative Effectors.</title>
        <authorList>
            <person name="Lopez D."/>
            <person name="Ribeiro S."/>
            <person name="Label P."/>
            <person name="Fumanal B."/>
            <person name="Venisse J.S."/>
            <person name="Kohler A."/>
            <person name="de Oliveira R.R."/>
            <person name="Labutti K."/>
            <person name="Lipzen A."/>
            <person name="Lail K."/>
            <person name="Bauer D."/>
            <person name="Ohm R.A."/>
            <person name="Barry K.W."/>
            <person name="Spatafora J."/>
            <person name="Grigoriev I.V."/>
            <person name="Martin F.M."/>
            <person name="Pujade-Renaud V."/>
        </authorList>
    </citation>
    <scope>NUCLEOTIDE SEQUENCE [LARGE SCALE GENOMIC DNA]</scope>
    <source>
        <strain evidence="2 3">Philippines</strain>
    </source>
</reference>
<feature type="region of interest" description="Disordered" evidence="1">
    <location>
        <begin position="1"/>
        <end position="33"/>
    </location>
</feature>
<dbReference type="Proteomes" id="UP000240883">
    <property type="component" value="Unassembled WGS sequence"/>
</dbReference>
<evidence type="ECO:0000313" key="3">
    <source>
        <dbReference type="Proteomes" id="UP000240883"/>
    </source>
</evidence>